<gene>
    <name evidence="2" type="ORF">Y1Q_0021387</name>
</gene>
<sequence length="101" mass="11238">MCMGHPHLCLASSSFLSFSLLSCCTKVHISEVKLLAMVIALLYFMAPLGMIQCSSFPDNIAGDWRYLQDHFSLFAMVTSKKVLLYGWAVVGIMDVSTTLKR</sequence>
<organism evidence="2 3">
    <name type="scientific">Alligator mississippiensis</name>
    <name type="common">American alligator</name>
    <dbReference type="NCBI Taxonomy" id="8496"/>
    <lineage>
        <taxon>Eukaryota</taxon>
        <taxon>Metazoa</taxon>
        <taxon>Chordata</taxon>
        <taxon>Craniata</taxon>
        <taxon>Vertebrata</taxon>
        <taxon>Euteleostomi</taxon>
        <taxon>Archelosauria</taxon>
        <taxon>Archosauria</taxon>
        <taxon>Crocodylia</taxon>
        <taxon>Alligatoridae</taxon>
        <taxon>Alligatorinae</taxon>
        <taxon>Alligator</taxon>
    </lineage>
</organism>
<keyword evidence="3" id="KW-1185">Reference proteome</keyword>
<keyword evidence="1" id="KW-1133">Transmembrane helix</keyword>
<evidence type="ECO:0000313" key="2">
    <source>
        <dbReference type="EMBL" id="KYO45726.1"/>
    </source>
</evidence>
<accession>A0A151P9H0</accession>
<dbReference type="Proteomes" id="UP000050525">
    <property type="component" value="Unassembled WGS sequence"/>
</dbReference>
<evidence type="ECO:0000256" key="1">
    <source>
        <dbReference type="SAM" id="Phobius"/>
    </source>
</evidence>
<keyword evidence="1" id="KW-0472">Membrane</keyword>
<feature type="transmembrane region" description="Helical" evidence="1">
    <location>
        <begin position="34"/>
        <end position="51"/>
    </location>
</feature>
<dbReference type="AlphaFoldDB" id="A0A151P9H0"/>
<evidence type="ECO:0000313" key="3">
    <source>
        <dbReference type="Proteomes" id="UP000050525"/>
    </source>
</evidence>
<keyword evidence="1" id="KW-0812">Transmembrane</keyword>
<proteinExistence type="predicted"/>
<comment type="caution">
    <text evidence="2">The sequence shown here is derived from an EMBL/GenBank/DDBJ whole genome shotgun (WGS) entry which is preliminary data.</text>
</comment>
<protein>
    <submittedName>
        <fullName evidence="2">Uncharacterized protein</fullName>
    </submittedName>
</protein>
<dbReference type="EMBL" id="AKHW03000533">
    <property type="protein sequence ID" value="KYO45726.1"/>
    <property type="molecule type" value="Genomic_DNA"/>
</dbReference>
<name>A0A151P9H0_ALLMI</name>
<reference evidence="2 3" key="1">
    <citation type="journal article" date="2012" name="Genome Biol.">
        <title>Sequencing three crocodilian genomes to illuminate the evolution of archosaurs and amniotes.</title>
        <authorList>
            <person name="St John J.A."/>
            <person name="Braun E.L."/>
            <person name="Isberg S.R."/>
            <person name="Miles L.G."/>
            <person name="Chong A.Y."/>
            <person name="Gongora J."/>
            <person name="Dalzell P."/>
            <person name="Moran C."/>
            <person name="Bed'hom B."/>
            <person name="Abzhanov A."/>
            <person name="Burgess S.C."/>
            <person name="Cooksey A.M."/>
            <person name="Castoe T.A."/>
            <person name="Crawford N.G."/>
            <person name="Densmore L.D."/>
            <person name="Drew J.C."/>
            <person name="Edwards S.V."/>
            <person name="Faircloth B.C."/>
            <person name="Fujita M.K."/>
            <person name="Greenwold M.J."/>
            <person name="Hoffmann F.G."/>
            <person name="Howard J.M."/>
            <person name="Iguchi T."/>
            <person name="Janes D.E."/>
            <person name="Khan S.Y."/>
            <person name="Kohno S."/>
            <person name="de Koning A.J."/>
            <person name="Lance S.L."/>
            <person name="McCarthy F.M."/>
            <person name="McCormack J.E."/>
            <person name="Merchant M.E."/>
            <person name="Peterson D.G."/>
            <person name="Pollock D.D."/>
            <person name="Pourmand N."/>
            <person name="Raney B.J."/>
            <person name="Roessler K.A."/>
            <person name="Sanford J.R."/>
            <person name="Sawyer R.H."/>
            <person name="Schmidt C.J."/>
            <person name="Triplett E.W."/>
            <person name="Tuberville T.D."/>
            <person name="Venegas-Anaya M."/>
            <person name="Howard J.T."/>
            <person name="Jarvis E.D."/>
            <person name="Guillette L.J.Jr."/>
            <person name="Glenn T.C."/>
            <person name="Green R.E."/>
            <person name="Ray D.A."/>
        </authorList>
    </citation>
    <scope>NUCLEOTIDE SEQUENCE [LARGE SCALE GENOMIC DNA]</scope>
    <source>
        <strain evidence="2">KSC_2009_1</strain>
    </source>
</reference>
<feature type="transmembrane region" description="Helical" evidence="1">
    <location>
        <begin position="71"/>
        <end position="93"/>
    </location>
</feature>